<reference evidence="4 5" key="1">
    <citation type="journal article" date="2015" name="Nature">
        <title>rRNA introns, odd ribosomes, and small enigmatic genomes across a large radiation of phyla.</title>
        <authorList>
            <person name="Brown C.T."/>
            <person name="Hug L.A."/>
            <person name="Thomas B.C."/>
            <person name="Sharon I."/>
            <person name="Castelle C.J."/>
            <person name="Singh A."/>
            <person name="Wilkins M.J."/>
            <person name="Williams K.H."/>
            <person name="Banfield J.F."/>
        </authorList>
    </citation>
    <scope>NUCLEOTIDE SEQUENCE [LARGE SCALE GENOMIC DNA]</scope>
</reference>
<dbReference type="AlphaFoldDB" id="A0A0G1D4I1"/>
<dbReference type="InterPro" id="IPR011006">
    <property type="entry name" value="CheY-like_superfamily"/>
</dbReference>
<dbReference type="Proteomes" id="UP000034837">
    <property type="component" value="Unassembled WGS sequence"/>
</dbReference>
<dbReference type="PROSITE" id="PS50110">
    <property type="entry name" value="RESPONSE_REGULATORY"/>
    <property type="match status" value="1"/>
</dbReference>
<feature type="domain" description="Response regulatory" evidence="3">
    <location>
        <begin position="9"/>
        <end position="125"/>
    </location>
</feature>
<dbReference type="Pfam" id="PF00072">
    <property type="entry name" value="Response_reg"/>
    <property type="match status" value="1"/>
</dbReference>
<evidence type="ECO:0000259" key="3">
    <source>
        <dbReference type="PROSITE" id="PS50110"/>
    </source>
</evidence>
<feature type="modified residue" description="4-aspartylphosphate" evidence="2">
    <location>
        <position position="58"/>
    </location>
</feature>
<protein>
    <submittedName>
        <fullName evidence="4">Response regulator receiver domain protein</fullName>
    </submittedName>
</protein>
<accession>A0A0G1D4I1</accession>
<keyword evidence="1 2" id="KW-0597">Phosphoprotein</keyword>
<proteinExistence type="predicted"/>
<sequence>MFGRKKNGKVLIVEDDALLAKVLSQGFAAENFEVGVVENGLESLDMAKKFQPKIILLDLMLPGIDGFEVLKQLKESEETKNIPVIVISNLDQVSDVKSAKVLGAEEYFIKANTQLQKIIDYTKSRIG</sequence>
<dbReference type="EMBL" id="LCDO01000004">
    <property type="protein sequence ID" value="KKS56943.1"/>
    <property type="molecule type" value="Genomic_DNA"/>
</dbReference>
<dbReference type="PANTHER" id="PTHR44591:SF3">
    <property type="entry name" value="RESPONSE REGULATORY DOMAIN-CONTAINING PROTEIN"/>
    <property type="match status" value="1"/>
</dbReference>
<dbReference type="CDD" id="cd17574">
    <property type="entry name" value="REC_OmpR"/>
    <property type="match status" value="1"/>
</dbReference>
<evidence type="ECO:0000313" key="5">
    <source>
        <dbReference type="Proteomes" id="UP000034837"/>
    </source>
</evidence>
<evidence type="ECO:0000256" key="2">
    <source>
        <dbReference type="PROSITE-ProRule" id="PRU00169"/>
    </source>
</evidence>
<organism evidence="4 5">
    <name type="scientific">Candidatus Magasanikbacteria bacterium GW2011_GWA2_42_32</name>
    <dbReference type="NCBI Taxonomy" id="1619039"/>
    <lineage>
        <taxon>Bacteria</taxon>
        <taxon>Candidatus Magasanikiibacteriota</taxon>
    </lineage>
</organism>
<gene>
    <name evidence="4" type="ORF">UV20_C0004G0039</name>
</gene>
<dbReference type="InterPro" id="IPR001789">
    <property type="entry name" value="Sig_transdc_resp-reg_receiver"/>
</dbReference>
<dbReference type="SUPFAM" id="SSF52172">
    <property type="entry name" value="CheY-like"/>
    <property type="match status" value="1"/>
</dbReference>
<name>A0A0G1D4I1_9BACT</name>
<dbReference type="SMART" id="SM00448">
    <property type="entry name" value="REC"/>
    <property type="match status" value="1"/>
</dbReference>
<comment type="caution">
    <text evidence="4">The sequence shown here is derived from an EMBL/GenBank/DDBJ whole genome shotgun (WGS) entry which is preliminary data.</text>
</comment>
<evidence type="ECO:0000313" key="4">
    <source>
        <dbReference type="EMBL" id="KKS56943.1"/>
    </source>
</evidence>
<evidence type="ECO:0000256" key="1">
    <source>
        <dbReference type="ARBA" id="ARBA00022553"/>
    </source>
</evidence>
<dbReference type="InterPro" id="IPR050595">
    <property type="entry name" value="Bact_response_regulator"/>
</dbReference>
<dbReference type="GO" id="GO:0000160">
    <property type="term" value="P:phosphorelay signal transduction system"/>
    <property type="evidence" value="ECO:0007669"/>
    <property type="project" value="InterPro"/>
</dbReference>
<dbReference type="PANTHER" id="PTHR44591">
    <property type="entry name" value="STRESS RESPONSE REGULATOR PROTEIN 1"/>
    <property type="match status" value="1"/>
</dbReference>
<dbReference type="Gene3D" id="3.40.50.2300">
    <property type="match status" value="1"/>
</dbReference>